<proteinExistence type="predicted"/>
<reference evidence="2" key="1">
    <citation type="journal article" date="2017" name="Genome Biol.">
        <title>Comparative genomics reveals high biological diversity and specific adaptations in the industrially and medically important fungal genus Aspergillus.</title>
        <authorList>
            <person name="de Vries R.P."/>
            <person name="Riley R."/>
            <person name="Wiebenga A."/>
            <person name="Aguilar-Osorio G."/>
            <person name="Amillis S."/>
            <person name="Uchima C.A."/>
            <person name="Anderluh G."/>
            <person name="Asadollahi M."/>
            <person name="Askin M."/>
            <person name="Barry K."/>
            <person name="Battaglia E."/>
            <person name="Bayram O."/>
            <person name="Benocci T."/>
            <person name="Braus-Stromeyer S.A."/>
            <person name="Caldana C."/>
            <person name="Canovas D."/>
            <person name="Cerqueira G.C."/>
            <person name="Chen F."/>
            <person name="Chen W."/>
            <person name="Choi C."/>
            <person name="Clum A."/>
            <person name="Dos Santos R.A."/>
            <person name="Damasio A.R."/>
            <person name="Diallinas G."/>
            <person name="Emri T."/>
            <person name="Fekete E."/>
            <person name="Flipphi M."/>
            <person name="Freyberg S."/>
            <person name="Gallo A."/>
            <person name="Gournas C."/>
            <person name="Habgood R."/>
            <person name="Hainaut M."/>
            <person name="Harispe M.L."/>
            <person name="Henrissat B."/>
            <person name="Hilden K.S."/>
            <person name="Hope R."/>
            <person name="Hossain A."/>
            <person name="Karabika E."/>
            <person name="Karaffa L."/>
            <person name="Karanyi Z."/>
            <person name="Krasevec N."/>
            <person name="Kuo A."/>
            <person name="Kusch H."/>
            <person name="LaButti K."/>
            <person name="Lagendijk E.L."/>
            <person name="Lapidus A."/>
            <person name="Levasseur A."/>
            <person name="Lindquist E."/>
            <person name="Lipzen A."/>
            <person name="Logrieco A.F."/>
            <person name="MacCabe A."/>
            <person name="Maekelae M.R."/>
            <person name="Malavazi I."/>
            <person name="Melin P."/>
            <person name="Meyer V."/>
            <person name="Mielnichuk N."/>
            <person name="Miskei M."/>
            <person name="Molnar A.P."/>
            <person name="Mule G."/>
            <person name="Ngan C.Y."/>
            <person name="Orejas M."/>
            <person name="Orosz E."/>
            <person name="Ouedraogo J.P."/>
            <person name="Overkamp K.M."/>
            <person name="Park H.-S."/>
            <person name="Perrone G."/>
            <person name="Piumi F."/>
            <person name="Punt P.J."/>
            <person name="Ram A.F."/>
            <person name="Ramon A."/>
            <person name="Rauscher S."/>
            <person name="Record E."/>
            <person name="Riano-Pachon D.M."/>
            <person name="Robert V."/>
            <person name="Roehrig J."/>
            <person name="Ruller R."/>
            <person name="Salamov A."/>
            <person name="Salih N.S."/>
            <person name="Samson R.A."/>
            <person name="Sandor E."/>
            <person name="Sanguinetti M."/>
            <person name="Schuetze T."/>
            <person name="Sepcic K."/>
            <person name="Shelest E."/>
            <person name="Sherlock G."/>
            <person name="Sophianopoulou V."/>
            <person name="Squina F.M."/>
            <person name="Sun H."/>
            <person name="Susca A."/>
            <person name="Todd R.B."/>
            <person name="Tsang A."/>
            <person name="Unkles S.E."/>
            <person name="van de Wiele N."/>
            <person name="van Rossen-Uffink D."/>
            <person name="Oliveira J.V."/>
            <person name="Vesth T.C."/>
            <person name="Visser J."/>
            <person name="Yu J.-H."/>
            <person name="Zhou M."/>
            <person name="Andersen M.R."/>
            <person name="Archer D.B."/>
            <person name="Baker S.E."/>
            <person name="Benoit I."/>
            <person name="Brakhage A.A."/>
            <person name="Braus G.H."/>
            <person name="Fischer R."/>
            <person name="Frisvad J.C."/>
            <person name="Goldman G.H."/>
            <person name="Houbraken J."/>
            <person name="Oakley B."/>
            <person name="Pocsi I."/>
            <person name="Scazzocchio C."/>
            <person name="Seiboth B."/>
            <person name="vanKuyk P.A."/>
            <person name="Wortman J."/>
            <person name="Dyer P.S."/>
            <person name="Grigoriev I.V."/>
        </authorList>
    </citation>
    <scope>NUCLEOTIDE SEQUENCE [LARGE SCALE GENOMIC DNA]</scope>
    <source>
        <strain evidence="2">DTO 134E9</strain>
    </source>
</reference>
<protein>
    <submittedName>
        <fullName evidence="1">Uncharacterized protein</fullName>
    </submittedName>
</protein>
<dbReference type="GeneID" id="63746668"/>
<evidence type="ECO:0000313" key="2">
    <source>
        <dbReference type="Proteomes" id="UP000184383"/>
    </source>
</evidence>
<dbReference type="Proteomes" id="UP000184383">
    <property type="component" value="Unassembled WGS sequence"/>
</dbReference>
<dbReference type="EMBL" id="KV878212">
    <property type="protein sequence ID" value="OJJ34825.1"/>
    <property type="molecule type" value="Genomic_DNA"/>
</dbReference>
<organism evidence="1 2">
    <name type="scientific">Aspergillus wentii DTO 134E9</name>
    <dbReference type="NCBI Taxonomy" id="1073089"/>
    <lineage>
        <taxon>Eukaryota</taxon>
        <taxon>Fungi</taxon>
        <taxon>Dikarya</taxon>
        <taxon>Ascomycota</taxon>
        <taxon>Pezizomycotina</taxon>
        <taxon>Eurotiomycetes</taxon>
        <taxon>Eurotiomycetidae</taxon>
        <taxon>Eurotiales</taxon>
        <taxon>Aspergillaceae</taxon>
        <taxon>Aspergillus</taxon>
        <taxon>Aspergillus subgen. Cremei</taxon>
    </lineage>
</organism>
<dbReference type="RefSeq" id="XP_040688501.1">
    <property type="nucleotide sequence ID" value="XM_040830820.1"/>
</dbReference>
<accession>A0A1L9RIS4</accession>
<gene>
    <name evidence="1" type="ORF">ASPWEDRAFT_171661</name>
</gene>
<keyword evidence="2" id="KW-1185">Reference proteome</keyword>
<name>A0A1L9RIS4_ASPWE</name>
<dbReference type="VEuPathDB" id="FungiDB:ASPWEDRAFT_171661"/>
<dbReference type="OrthoDB" id="4499271at2759"/>
<dbReference type="AlphaFoldDB" id="A0A1L9RIS4"/>
<evidence type="ECO:0000313" key="1">
    <source>
        <dbReference type="EMBL" id="OJJ34825.1"/>
    </source>
</evidence>
<sequence>MVGSNLAAEVAEIFDEAQVPHLLWGHLALALIGDDCHPSELEFVIPDEQIKAASDTLYEAGFCICGKSDCPELRTNQFYPIADVHFHLEGMTEEHHTLSLFSKSSMVWWLPDFSLGPLPKDDPHFILSTDPRLPPRKEGGGSGPWTHLYPIRILNSNIMTEALILLGARDRNQINGLEEQWCRMLIALMEDREVPNTGVKKVLSPRFMPFWEALHQSSPPVGPWDMLWQLGQEMRANNELPPGPAYNAYGTIEWARFNEVDI</sequence>